<feature type="repeat" description="RCC1" evidence="2">
    <location>
        <begin position="196"/>
        <end position="247"/>
    </location>
</feature>
<dbReference type="PANTHER" id="PTHR22870:SF460">
    <property type="entry name" value="REGULATOR OF CHROMOSOME CONDENSATION DOMAIN-CONTAINING PROTEIN"/>
    <property type="match status" value="1"/>
</dbReference>
<keyword evidence="1" id="KW-0677">Repeat</keyword>
<comment type="caution">
    <text evidence="5">The sequence shown here is derived from an EMBL/GenBank/DDBJ whole genome shotgun (WGS) entry which is preliminary data.</text>
</comment>
<dbReference type="EMBL" id="LODT01000022">
    <property type="protein sequence ID" value="KYQ94330.1"/>
    <property type="molecule type" value="Genomic_DNA"/>
</dbReference>
<evidence type="ECO:0000256" key="3">
    <source>
        <dbReference type="SAM" id="MobiDB-lite"/>
    </source>
</evidence>
<feature type="repeat" description="RCC1" evidence="2">
    <location>
        <begin position="350"/>
        <end position="409"/>
    </location>
</feature>
<dbReference type="InterPro" id="IPR058923">
    <property type="entry name" value="RCC1-like_dom"/>
</dbReference>
<dbReference type="OMA" id="WGYMSDG"/>
<dbReference type="InterPro" id="IPR009091">
    <property type="entry name" value="RCC1/BLIP-II"/>
</dbReference>
<feature type="repeat" description="RCC1" evidence="2">
    <location>
        <begin position="248"/>
        <end position="299"/>
    </location>
</feature>
<name>A0A151ZKB8_TIELA</name>
<evidence type="ECO:0000313" key="6">
    <source>
        <dbReference type="Proteomes" id="UP000076078"/>
    </source>
</evidence>
<dbReference type="Pfam" id="PF25390">
    <property type="entry name" value="WD40_RLD"/>
    <property type="match status" value="1"/>
</dbReference>
<feature type="repeat" description="RCC1" evidence="2">
    <location>
        <begin position="144"/>
        <end position="195"/>
    </location>
</feature>
<gene>
    <name evidence="5" type="ORF">DLAC_04627</name>
</gene>
<dbReference type="PRINTS" id="PR00633">
    <property type="entry name" value="RCCNDNSATION"/>
</dbReference>
<dbReference type="PANTHER" id="PTHR22870">
    <property type="entry name" value="REGULATOR OF CHROMOSOME CONDENSATION"/>
    <property type="match status" value="1"/>
</dbReference>
<keyword evidence="6" id="KW-1185">Reference proteome</keyword>
<dbReference type="PROSITE" id="PS50012">
    <property type="entry name" value="RCC1_3"/>
    <property type="match status" value="6"/>
</dbReference>
<accession>A0A151ZKB8</accession>
<evidence type="ECO:0000256" key="1">
    <source>
        <dbReference type="ARBA" id="ARBA00022737"/>
    </source>
</evidence>
<dbReference type="PROSITE" id="PS00626">
    <property type="entry name" value="RCC1_2"/>
    <property type="match status" value="4"/>
</dbReference>
<feature type="region of interest" description="Disordered" evidence="3">
    <location>
        <begin position="19"/>
        <end position="83"/>
    </location>
</feature>
<sequence length="624" mass="69637">MINSVTNWLSCGTGAVDNWFFGEGEDEDESSSSNESDDSLDYEDYSSEEEEDDNDNDTDGEKKDQIKLRKNSKKKSSIGQQQIQEQTDQGIVYSWGYNYHGQCGNTKNQSVRLPTLIRFPGDGTTVIKSISCGESHTLALSEQYQVFSWGCNKWGQLGHNDKENRSQPKLLEIQTTAIIKDVNCGSQHSFLLTQFGEVFSFGCGTHGRLGHGDELPRYTPTPIPSLLGKQIAQLSGGLMHSAAVDNQGRVYTWGWNKYGQLGNGTLKKQMTPGKVKDLAQWHISKVSSGRNHTIALTSSGEMLAFGFNACGQLGIGSHTNSRVPTKIVLHDKVIDISCGYYHSLCLTENGEAYSWGYMSDGALGLGEVYGHQHRPQLIPLIHIRHSYTNSNDLFDEVYGSDNPETSNKDIESESVDDLLRKLNLSNANENPNPTVVNRHDHTNSNNIKTTFNQDKFNVGDTVDQITAGGWQSGIITSSGKLYLFGFGDNYRLGNNSEDDQDLPVLINGEKWGLEKIVNLENREYEISSNNNNNSNNNSNSNNSMDEYEFNQILQEHQKYQKKLSIKNKLFENIGQSSKQKQQQQQVQNSPTLESNKVKVYSRAVRLSLGSAHTIAIINNKLLRK</sequence>
<feature type="compositionally biased region" description="Acidic residues" evidence="3">
    <location>
        <begin position="23"/>
        <end position="58"/>
    </location>
</feature>
<feature type="repeat" description="RCC1" evidence="2">
    <location>
        <begin position="90"/>
        <end position="143"/>
    </location>
</feature>
<evidence type="ECO:0000313" key="5">
    <source>
        <dbReference type="EMBL" id="KYQ94330.1"/>
    </source>
</evidence>
<dbReference type="Gene3D" id="2.130.10.30">
    <property type="entry name" value="Regulator of chromosome condensation 1/beta-lactamase-inhibitor protein II"/>
    <property type="match status" value="2"/>
</dbReference>
<dbReference type="OrthoDB" id="18090at2759"/>
<evidence type="ECO:0000259" key="4">
    <source>
        <dbReference type="Pfam" id="PF25390"/>
    </source>
</evidence>
<dbReference type="SUPFAM" id="SSF50985">
    <property type="entry name" value="RCC1/BLIP-II"/>
    <property type="match status" value="2"/>
</dbReference>
<dbReference type="Proteomes" id="UP000076078">
    <property type="component" value="Unassembled WGS sequence"/>
</dbReference>
<reference evidence="5 6" key="1">
    <citation type="submission" date="2015-12" db="EMBL/GenBank/DDBJ databases">
        <title>Dictyostelia acquired genes for synthesis and detection of signals that induce cell-type specialization by lateral gene transfer from prokaryotes.</title>
        <authorList>
            <person name="Gloeckner G."/>
            <person name="Schaap P."/>
        </authorList>
    </citation>
    <scope>NUCLEOTIDE SEQUENCE [LARGE SCALE GENOMIC DNA]</scope>
    <source>
        <strain evidence="5 6">TK</strain>
    </source>
</reference>
<dbReference type="STRING" id="361077.A0A151ZKB8"/>
<feature type="repeat" description="RCC1" evidence="2">
    <location>
        <begin position="300"/>
        <end position="349"/>
    </location>
</feature>
<feature type="domain" description="RCC1-like" evidence="4">
    <location>
        <begin position="56"/>
        <end position="339"/>
    </location>
</feature>
<organism evidence="5 6">
    <name type="scientific">Tieghemostelium lacteum</name>
    <name type="common">Slime mold</name>
    <name type="synonym">Dictyostelium lacteum</name>
    <dbReference type="NCBI Taxonomy" id="361077"/>
    <lineage>
        <taxon>Eukaryota</taxon>
        <taxon>Amoebozoa</taxon>
        <taxon>Evosea</taxon>
        <taxon>Eumycetozoa</taxon>
        <taxon>Dictyostelia</taxon>
        <taxon>Dictyosteliales</taxon>
        <taxon>Raperosteliaceae</taxon>
        <taxon>Tieghemostelium</taxon>
    </lineage>
</organism>
<protein>
    <recommendedName>
        <fullName evidence="4">RCC1-like domain-containing protein</fullName>
    </recommendedName>
</protein>
<evidence type="ECO:0000256" key="2">
    <source>
        <dbReference type="PROSITE-ProRule" id="PRU00235"/>
    </source>
</evidence>
<dbReference type="InterPro" id="IPR000408">
    <property type="entry name" value="Reg_chr_condens"/>
</dbReference>
<dbReference type="Pfam" id="PF00415">
    <property type="entry name" value="RCC1"/>
    <property type="match status" value="1"/>
</dbReference>
<dbReference type="InParanoid" id="A0A151ZKB8"/>
<dbReference type="InterPro" id="IPR051210">
    <property type="entry name" value="Ub_ligase/GEF_domain"/>
</dbReference>
<dbReference type="AlphaFoldDB" id="A0A151ZKB8"/>
<proteinExistence type="predicted"/>